<comment type="caution">
    <text evidence="2">The sequence shown here is derived from an EMBL/GenBank/DDBJ whole genome shotgun (WGS) entry which is preliminary data.</text>
</comment>
<sequence length="471" mass="51517">MTPYGSLILRGCSDVDRLPNEVLSAIFMFVVEPHSDDMTTTTSPTTISQVCHRWRQVALATGSLWTNIVLTFPTSREQLTRTITWLVRSNTYPLDILLDFRDPEWDFEDEESHGFCWTDMEPVLRLLLPSAARWRTIELFTDTWAPIFAFLGYTRTIGPSLSRLEKLHLARCNAYFALKGEVFEPAELSRHLPLFGGAGDSTLPHLREVALTGVHIDWSAPPLANLTKLEFKYQAADVMPSVAQFARIVAACPTLAVLAIVGCGPQFPRTAHGGGSASASTVAPGTPDGALNGAIQLTNVTQFTFGFVDVHYAVQLLAIMDLPALRELSLEHVSASLRDPAPDDAGVLLEWLCNRVHGRGHNDAVSTSPSSQTPLAQLSTLALHSFSAPRTTFVRLFAACSGVHALELSDVDEQCLKALVGTPALLPRLRTLDARDVDRALVELILCFRGAKVAHGNIENHSLGHNPQNDN</sequence>
<dbReference type="InterPro" id="IPR001810">
    <property type="entry name" value="F-box_dom"/>
</dbReference>
<dbReference type="InterPro" id="IPR036047">
    <property type="entry name" value="F-box-like_dom_sf"/>
</dbReference>
<gene>
    <name evidence="2" type="ORF">GGX14DRAFT_353459</name>
</gene>
<name>A0AAD6YH22_9AGAR</name>
<dbReference type="Gene3D" id="3.80.10.10">
    <property type="entry name" value="Ribonuclease Inhibitor"/>
    <property type="match status" value="1"/>
</dbReference>
<dbReference type="Proteomes" id="UP001219525">
    <property type="component" value="Unassembled WGS sequence"/>
</dbReference>
<protein>
    <recommendedName>
        <fullName evidence="1">F-box domain-containing protein</fullName>
    </recommendedName>
</protein>
<organism evidence="2 3">
    <name type="scientific">Mycena pura</name>
    <dbReference type="NCBI Taxonomy" id="153505"/>
    <lineage>
        <taxon>Eukaryota</taxon>
        <taxon>Fungi</taxon>
        <taxon>Dikarya</taxon>
        <taxon>Basidiomycota</taxon>
        <taxon>Agaricomycotina</taxon>
        <taxon>Agaricomycetes</taxon>
        <taxon>Agaricomycetidae</taxon>
        <taxon>Agaricales</taxon>
        <taxon>Marasmiineae</taxon>
        <taxon>Mycenaceae</taxon>
        <taxon>Mycena</taxon>
    </lineage>
</organism>
<accession>A0AAD6YH22</accession>
<feature type="domain" description="F-box" evidence="1">
    <location>
        <begin position="16"/>
        <end position="70"/>
    </location>
</feature>
<evidence type="ECO:0000313" key="3">
    <source>
        <dbReference type="Proteomes" id="UP001219525"/>
    </source>
</evidence>
<dbReference type="Pfam" id="PF12937">
    <property type="entry name" value="F-box-like"/>
    <property type="match status" value="1"/>
</dbReference>
<evidence type="ECO:0000313" key="2">
    <source>
        <dbReference type="EMBL" id="KAJ7221262.1"/>
    </source>
</evidence>
<proteinExistence type="predicted"/>
<dbReference type="SUPFAM" id="SSF81383">
    <property type="entry name" value="F-box domain"/>
    <property type="match status" value="1"/>
</dbReference>
<dbReference type="Gene3D" id="1.20.1280.50">
    <property type="match status" value="1"/>
</dbReference>
<evidence type="ECO:0000259" key="1">
    <source>
        <dbReference type="Pfam" id="PF12937"/>
    </source>
</evidence>
<dbReference type="InterPro" id="IPR032675">
    <property type="entry name" value="LRR_dom_sf"/>
</dbReference>
<reference evidence="2" key="1">
    <citation type="submission" date="2023-03" db="EMBL/GenBank/DDBJ databases">
        <title>Massive genome expansion in bonnet fungi (Mycena s.s.) driven by repeated elements and novel gene families across ecological guilds.</title>
        <authorList>
            <consortium name="Lawrence Berkeley National Laboratory"/>
            <person name="Harder C.B."/>
            <person name="Miyauchi S."/>
            <person name="Viragh M."/>
            <person name="Kuo A."/>
            <person name="Thoen E."/>
            <person name="Andreopoulos B."/>
            <person name="Lu D."/>
            <person name="Skrede I."/>
            <person name="Drula E."/>
            <person name="Henrissat B."/>
            <person name="Morin E."/>
            <person name="Kohler A."/>
            <person name="Barry K."/>
            <person name="LaButti K."/>
            <person name="Morin E."/>
            <person name="Salamov A."/>
            <person name="Lipzen A."/>
            <person name="Mereny Z."/>
            <person name="Hegedus B."/>
            <person name="Baldrian P."/>
            <person name="Stursova M."/>
            <person name="Weitz H."/>
            <person name="Taylor A."/>
            <person name="Grigoriev I.V."/>
            <person name="Nagy L.G."/>
            <person name="Martin F."/>
            <person name="Kauserud H."/>
        </authorList>
    </citation>
    <scope>NUCLEOTIDE SEQUENCE</scope>
    <source>
        <strain evidence="2">9144</strain>
    </source>
</reference>
<dbReference type="AlphaFoldDB" id="A0AAD6YH22"/>
<keyword evidence="3" id="KW-1185">Reference proteome</keyword>
<dbReference type="EMBL" id="JARJCW010000008">
    <property type="protein sequence ID" value="KAJ7221262.1"/>
    <property type="molecule type" value="Genomic_DNA"/>
</dbReference>